<dbReference type="AlphaFoldDB" id="A0A2A2PJK8"/>
<gene>
    <name evidence="2" type="ORF">CKQ80_09670</name>
</gene>
<evidence type="ECO:0000313" key="2">
    <source>
        <dbReference type="EMBL" id="PAW55563.1"/>
    </source>
</evidence>
<keyword evidence="1" id="KW-0472">Membrane</keyword>
<keyword evidence="1" id="KW-1133">Transmembrane helix</keyword>
<keyword evidence="3" id="KW-1185">Reference proteome</keyword>
<feature type="transmembrane region" description="Helical" evidence="1">
    <location>
        <begin position="12"/>
        <end position="32"/>
    </location>
</feature>
<dbReference type="EMBL" id="NRST01000001">
    <property type="protein sequence ID" value="PAW55563.1"/>
    <property type="molecule type" value="Genomic_DNA"/>
</dbReference>
<feature type="transmembrane region" description="Helical" evidence="1">
    <location>
        <begin position="38"/>
        <end position="58"/>
    </location>
</feature>
<name>A0A2A2PJK8_9PSED</name>
<feature type="transmembrane region" description="Helical" evidence="1">
    <location>
        <begin position="65"/>
        <end position="82"/>
    </location>
</feature>
<dbReference type="RefSeq" id="WP_095667545.1">
    <property type="nucleotide sequence ID" value="NZ_NRSS01000004.1"/>
</dbReference>
<sequence>MTALITQDSATGALFTCGLLLIAFAGGTYLLFDWAQSGILFCIGMAVCLVTCVISALLGEKASRGDIATMVVGSAFFMWLIIRNM</sequence>
<accession>A0A2A2PJK8</accession>
<proteinExistence type="predicted"/>
<comment type="caution">
    <text evidence="2">The sequence shown here is derived from an EMBL/GenBank/DDBJ whole genome shotgun (WGS) entry which is preliminary data.</text>
</comment>
<keyword evidence="1" id="KW-0812">Transmembrane</keyword>
<dbReference type="Proteomes" id="UP000217830">
    <property type="component" value="Unassembled WGS sequence"/>
</dbReference>
<protein>
    <submittedName>
        <fullName evidence="2">Uncharacterized protein</fullName>
    </submittedName>
</protein>
<evidence type="ECO:0000256" key="1">
    <source>
        <dbReference type="SAM" id="Phobius"/>
    </source>
</evidence>
<reference evidence="2 3" key="1">
    <citation type="submission" date="2017-08" db="EMBL/GenBank/DDBJ databases">
        <title>Draft Genome Sequence of Pseudomonas moraviensis TYU6, isolated from Taxus cuspidata by using PacBio Single-Molecule Real-Time Technology.</title>
        <authorList>
            <person name="Baek K.-H."/>
            <person name="Mishra A.K."/>
        </authorList>
    </citation>
    <scope>NUCLEOTIDE SEQUENCE [LARGE SCALE GENOMIC DNA]</scope>
    <source>
        <strain evidence="2 3">TYU6</strain>
    </source>
</reference>
<organism evidence="2 3">
    <name type="scientific">Pseudomonas moraviensis</name>
    <dbReference type="NCBI Taxonomy" id="321662"/>
    <lineage>
        <taxon>Bacteria</taxon>
        <taxon>Pseudomonadati</taxon>
        <taxon>Pseudomonadota</taxon>
        <taxon>Gammaproteobacteria</taxon>
        <taxon>Pseudomonadales</taxon>
        <taxon>Pseudomonadaceae</taxon>
        <taxon>Pseudomonas</taxon>
    </lineage>
</organism>
<evidence type="ECO:0000313" key="3">
    <source>
        <dbReference type="Proteomes" id="UP000217830"/>
    </source>
</evidence>